<organism evidence="19 20">
    <name type="scientific">Rhizobium leguminosarum</name>
    <dbReference type="NCBI Taxonomy" id="384"/>
    <lineage>
        <taxon>Bacteria</taxon>
        <taxon>Pseudomonadati</taxon>
        <taxon>Pseudomonadota</taxon>
        <taxon>Alphaproteobacteria</taxon>
        <taxon>Hyphomicrobiales</taxon>
        <taxon>Rhizobiaceae</taxon>
        <taxon>Rhizobium/Agrobacterium group</taxon>
        <taxon>Rhizobium</taxon>
    </lineage>
</organism>
<dbReference type="Proteomes" id="UP000251166">
    <property type="component" value="Chromosome"/>
</dbReference>
<dbReference type="GO" id="GO:0042597">
    <property type="term" value="C:periplasmic space"/>
    <property type="evidence" value="ECO:0007669"/>
    <property type="project" value="UniProtKB-SubCell"/>
</dbReference>
<dbReference type="Gene3D" id="2.40.10.120">
    <property type="match status" value="1"/>
</dbReference>
<dbReference type="SUPFAM" id="SSF50494">
    <property type="entry name" value="Trypsin-like serine proteases"/>
    <property type="match status" value="1"/>
</dbReference>
<evidence type="ECO:0000256" key="9">
    <source>
        <dbReference type="ARBA" id="ARBA00022764"/>
    </source>
</evidence>
<evidence type="ECO:0000256" key="10">
    <source>
        <dbReference type="ARBA" id="ARBA00022801"/>
    </source>
</evidence>
<dbReference type="PANTHER" id="PTHR43343:SF3">
    <property type="entry name" value="PROTEASE DO-LIKE 8, CHLOROPLASTIC"/>
    <property type="match status" value="1"/>
</dbReference>
<dbReference type="InterPro" id="IPR036034">
    <property type="entry name" value="PDZ_sf"/>
</dbReference>
<dbReference type="SUPFAM" id="SSF50156">
    <property type="entry name" value="PDZ domain-like"/>
    <property type="match status" value="2"/>
</dbReference>
<keyword evidence="8" id="KW-0677">Repeat</keyword>
<evidence type="ECO:0000259" key="18">
    <source>
        <dbReference type="PROSITE" id="PS50106"/>
    </source>
</evidence>
<evidence type="ECO:0000256" key="15">
    <source>
        <dbReference type="PIRSR" id="PIRSR611782-2"/>
    </source>
</evidence>
<feature type="binding site" evidence="15">
    <location>
        <begin position="255"/>
        <end position="257"/>
    </location>
    <ligand>
        <name>substrate</name>
    </ligand>
</feature>
<dbReference type="CDD" id="cd10839">
    <property type="entry name" value="cpPDZ1_DegP-like"/>
    <property type="match status" value="1"/>
</dbReference>
<dbReference type="GO" id="GO:0006508">
    <property type="term" value="P:proteolysis"/>
    <property type="evidence" value="ECO:0007669"/>
    <property type="project" value="UniProtKB-KW"/>
</dbReference>
<feature type="domain" description="PDZ" evidence="18">
    <location>
        <begin position="298"/>
        <end position="366"/>
    </location>
</feature>
<reference evidence="19 20" key="1">
    <citation type="submission" date="2018-07" db="EMBL/GenBank/DDBJ databases">
        <title>Rhizobium leguminosarum strain:ATCC 14479 Genome sequencing and assembly.</title>
        <authorList>
            <person name="Chakraborty R."/>
        </authorList>
    </citation>
    <scope>NUCLEOTIDE SEQUENCE [LARGE SCALE GENOMIC DNA]</scope>
    <source>
        <strain evidence="19 20">ATCC 14479</strain>
    </source>
</reference>
<feature type="active site" description="Charge relay system" evidence="14">
    <location>
        <position position="153"/>
    </location>
</feature>
<dbReference type="NCBIfam" id="TIGR02037">
    <property type="entry name" value="degP_htrA_DO"/>
    <property type="match status" value="1"/>
</dbReference>
<name>A0A2Z4YN30_RHILE</name>
<feature type="domain" description="PDZ" evidence="18">
    <location>
        <begin position="421"/>
        <end position="510"/>
    </location>
</feature>
<feature type="binding site" evidence="15">
    <location>
        <position position="153"/>
    </location>
    <ligand>
        <name>substrate</name>
    </ligand>
</feature>
<dbReference type="EMBL" id="CP030760">
    <property type="protein sequence ID" value="AXA41802.1"/>
    <property type="molecule type" value="Genomic_DNA"/>
</dbReference>
<accession>A0A2Z4YN30</accession>
<dbReference type="Gene3D" id="2.30.42.10">
    <property type="match status" value="2"/>
</dbReference>
<dbReference type="AlphaFoldDB" id="A0A2Z4YN30"/>
<dbReference type="InterPro" id="IPR009003">
    <property type="entry name" value="Peptidase_S1_PA"/>
</dbReference>
<dbReference type="PROSITE" id="PS50106">
    <property type="entry name" value="PDZ"/>
    <property type="match status" value="2"/>
</dbReference>
<keyword evidence="17" id="KW-0812">Transmembrane</keyword>
<evidence type="ECO:0000313" key="20">
    <source>
        <dbReference type="Proteomes" id="UP000251166"/>
    </source>
</evidence>
<dbReference type="Pfam" id="PF13180">
    <property type="entry name" value="PDZ_2"/>
    <property type="match status" value="2"/>
</dbReference>
<evidence type="ECO:0000256" key="2">
    <source>
        <dbReference type="ARBA" id="ARBA00004418"/>
    </source>
</evidence>
<keyword evidence="17" id="KW-0472">Membrane</keyword>
<dbReference type="InterPro" id="IPR011782">
    <property type="entry name" value="Pept_S1C_Do"/>
</dbReference>
<comment type="similarity">
    <text evidence="3">Belongs to the peptidase S1C family.</text>
</comment>
<evidence type="ECO:0000256" key="14">
    <source>
        <dbReference type="PIRSR" id="PIRSR611782-1"/>
    </source>
</evidence>
<evidence type="ECO:0000256" key="1">
    <source>
        <dbReference type="ARBA" id="ARBA00001772"/>
    </source>
</evidence>
<evidence type="ECO:0000256" key="13">
    <source>
        <dbReference type="ARBA" id="ARBA00032850"/>
    </source>
</evidence>
<evidence type="ECO:0000256" key="6">
    <source>
        <dbReference type="ARBA" id="ARBA00022670"/>
    </source>
</evidence>
<keyword evidence="6" id="KW-0645">Protease</keyword>
<evidence type="ECO:0000256" key="5">
    <source>
        <dbReference type="ARBA" id="ARBA00013958"/>
    </source>
</evidence>
<comment type="subcellular location">
    <subcellularLocation>
        <location evidence="2">Periplasm</location>
    </subcellularLocation>
</comment>
<dbReference type="EC" id="3.4.21.107" evidence="4"/>
<feature type="binding site" evidence="15">
    <location>
        <position position="183"/>
    </location>
    <ligand>
        <name>substrate</name>
    </ligand>
</feature>
<dbReference type="GO" id="GO:0004252">
    <property type="term" value="F:serine-type endopeptidase activity"/>
    <property type="evidence" value="ECO:0007669"/>
    <property type="project" value="InterPro"/>
</dbReference>
<dbReference type="FunFam" id="2.40.10.120:FF:000007">
    <property type="entry name" value="Periplasmic serine endoprotease DegP-like"/>
    <property type="match status" value="1"/>
</dbReference>
<dbReference type="InterPro" id="IPR051201">
    <property type="entry name" value="Chloro_Bact_Ser_Proteases"/>
</dbReference>
<evidence type="ECO:0000256" key="16">
    <source>
        <dbReference type="SAM" id="MobiDB-lite"/>
    </source>
</evidence>
<keyword evidence="10 19" id="KW-0378">Hydrolase</keyword>
<keyword evidence="12" id="KW-0346">Stress response</keyword>
<comment type="catalytic activity">
    <reaction evidence="1">
        <text>Acts on substrates that are at least partially unfolded. The cleavage site P1 residue is normally between a pair of hydrophobic residues, such as Val-|-Val.</text>
        <dbReference type="EC" id="3.4.21.107"/>
    </reaction>
</comment>
<proteinExistence type="inferred from homology"/>
<feature type="region of interest" description="Disordered" evidence="16">
    <location>
        <begin position="401"/>
        <end position="431"/>
    </location>
</feature>
<dbReference type="InterPro" id="IPR001478">
    <property type="entry name" value="PDZ"/>
</dbReference>
<evidence type="ECO:0000256" key="12">
    <source>
        <dbReference type="ARBA" id="ARBA00023016"/>
    </source>
</evidence>
<feature type="active site" description="Charge relay system" evidence="14">
    <location>
        <position position="183"/>
    </location>
</feature>
<keyword evidence="17" id="KW-1133">Transmembrane helix</keyword>
<dbReference type="PANTHER" id="PTHR43343">
    <property type="entry name" value="PEPTIDASE S12"/>
    <property type="match status" value="1"/>
</dbReference>
<dbReference type="InterPro" id="IPR001940">
    <property type="entry name" value="Peptidase_S1C"/>
</dbReference>
<gene>
    <name evidence="19" type="ORF">DLJ82_4239</name>
</gene>
<feature type="transmembrane region" description="Helical" evidence="17">
    <location>
        <begin position="33"/>
        <end position="51"/>
    </location>
</feature>
<keyword evidence="9" id="KW-0574">Periplasm</keyword>
<protein>
    <recommendedName>
        <fullName evidence="5">Probable periplasmic serine endoprotease DegP-like</fullName>
        <ecNumber evidence="4">3.4.21.107</ecNumber>
    </recommendedName>
    <alternativeName>
        <fullName evidence="13">Protease Do</fullName>
    </alternativeName>
</protein>
<evidence type="ECO:0000256" key="7">
    <source>
        <dbReference type="ARBA" id="ARBA00022729"/>
    </source>
</evidence>
<keyword evidence="7" id="KW-0732">Signal</keyword>
<keyword evidence="11" id="KW-0720">Serine protease</keyword>
<evidence type="ECO:0000256" key="3">
    <source>
        <dbReference type="ARBA" id="ARBA00010541"/>
    </source>
</evidence>
<feature type="active site" description="Charge relay system" evidence="14">
    <location>
        <position position="257"/>
    </location>
</feature>
<evidence type="ECO:0000313" key="19">
    <source>
        <dbReference type="EMBL" id="AXA41802.1"/>
    </source>
</evidence>
<evidence type="ECO:0000256" key="17">
    <source>
        <dbReference type="SAM" id="Phobius"/>
    </source>
</evidence>
<evidence type="ECO:0000256" key="11">
    <source>
        <dbReference type="ARBA" id="ARBA00022825"/>
    </source>
</evidence>
<dbReference type="Pfam" id="PF13365">
    <property type="entry name" value="Trypsin_2"/>
    <property type="match status" value="1"/>
</dbReference>
<evidence type="ECO:0000256" key="4">
    <source>
        <dbReference type="ARBA" id="ARBA00013035"/>
    </source>
</evidence>
<dbReference type="SMART" id="SM00228">
    <property type="entry name" value="PDZ"/>
    <property type="match status" value="2"/>
</dbReference>
<dbReference type="PRINTS" id="PR00834">
    <property type="entry name" value="PROTEASES2C"/>
</dbReference>
<evidence type="ECO:0000256" key="8">
    <source>
        <dbReference type="ARBA" id="ARBA00022737"/>
    </source>
</evidence>
<sequence length="523" mass="53675">MEPRRHPKPTLSQGTTAQGITTMSHILRKHRTAALVGAAIIVGAACLPFTINSSSAFAAPSDAGGVLAPSGSFASIVDADKPAVVTITTTMKATDVSADQQESPMDEQFRQFFEDQGIPLPHQAPKNRPSQQAMALGSGFIISPDGVIVTNNHVIDNAVDIKVTLDDGTELPAKLIGTDPKSDVAVLKIQAGKPLRTIAWGDSDRLKLGDQILAIGNPFGIGTTVTAGIVSARGRDLHSGPYDDFIQIDAPINHGNSGGPLVDRSGNVVGINTAIYSPNGGSVGVGFAIPSDEAKAIVAKLQKDGSIDHGYLGVQIQPVTKDVADAVGLDKTGGALVAAVTADTPAAHAGLKPGDIVTSVGGESVKTPKDLSRLVADLSPGAKEALRVWRDGKTIDLNVTVGTNEEGQKQAAAESPASKGESSGQPSLGIGLADLTPDVRQQLNLPRSVNGAVVASVNPDKSAAAAGIQSGDVIVSVNDRPVHNTRDVKTAIADAGKAGRKSVLLLVERDGNKTFVAVPFGAV</sequence>